<dbReference type="RefSeq" id="WP_251593075.1">
    <property type="nucleotide sequence ID" value="NZ_JAMLJI010000002.1"/>
</dbReference>
<feature type="transmembrane region" description="Helical" evidence="7">
    <location>
        <begin position="314"/>
        <end position="337"/>
    </location>
</feature>
<dbReference type="SUPFAM" id="SSF161070">
    <property type="entry name" value="SNF-like"/>
    <property type="match status" value="1"/>
</dbReference>
<evidence type="ECO:0000256" key="3">
    <source>
        <dbReference type="ARBA" id="ARBA00022692"/>
    </source>
</evidence>
<proteinExistence type="inferred from homology"/>
<dbReference type="InterPro" id="IPR000175">
    <property type="entry name" value="Na/ntran_symport"/>
</dbReference>
<evidence type="ECO:0000256" key="7">
    <source>
        <dbReference type="SAM" id="Phobius"/>
    </source>
</evidence>
<evidence type="ECO:0000256" key="2">
    <source>
        <dbReference type="ARBA" id="ARBA00022448"/>
    </source>
</evidence>
<dbReference type="EMBL" id="JARWAO010000001">
    <property type="protein sequence ID" value="MDR5894736.1"/>
    <property type="molecule type" value="Genomic_DNA"/>
</dbReference>
<dbReference type="PANTHER" id="PTHR42948">
    <property type="entry name" value="TRANSPORTER"/>
    <property type="match status" value="1"/>
</dbReference>
<dbReference type="PANTHER" id="PTHR42948:SF1">
    <property type="entry name" value="TRANSPORTER"/>
    <property type="match status" value="1"/>
</dbReference>
<reference evidence="8 9" key="1">
    <citation type="submission" date="2023-04" db="EMBL/GenBank/DDBJ databases">
        <title>A long-awaited taxogenomic arrangement of the family Halomonadaceae.</title>
        <authorList>
            <person name="De La Haba R."/>
            <person name="Chuvochina M."/>
            <person name="Wittouck S."/>
            <person name="Arahal D.R."/>
            <person name="Sanchez-Porro C."/>
            <person name="Hugenholtz P."/>
            <person name="Ventosa A."/>
        </authorList>
    </citation>
    <scope>NUCLEOTIDE SEQUENCE [LARGE SCALE GENOMIC DNA]</scope>
    <source>
        <strain evidence="8 9">DSM 22428</strain>
    </source>
</reference>
<feature type="transmembrane region" description="Helical" evidence="7">
    <location>
        <begin position="397"/>
        <end position="418"/>
    </location>
</feature>
<evidence type="ECO:0000256" key="1">
    <source>
        <dbReference type="ARBA" id="ARBA00004141"/>
    </source>
</evidence>
<dbReference type="Proteomes" id="UP001269375">
    <property type="component" value="Unassembled WGS sequence"/>
</dbReference>
<feature type="transmembrane region" description="Helical" evidence="7">
    <location>
        <begin position="100"/>
        <end position="128"/>
    </location>
</feature>
<feature type="transmembrane region" description="Helical" evidence="7">
    <location>
        <begin position="192"/>
        <end position="212"/>
    </location>
</feature>
<feature type="transmembrane region" description="Helical" evidence="7">
    <location>
        <begin position="232"/>
        <end position="256"/>
    </location>
</feature>
<dbReference type="Pfam" id="PF00209">
    <property type="entry name" value="SNF"/>
    <property type="match status" value="2"/>
</dbReference>
<dbReference type="PROSITE" id="PS50267">
    <property type="entry name" value="NA_NEUROTRAN_SYMP_3"/>
    <property type="match status" value="1"/>
</dbReference>
<name>A0ABU1GRT7_9GAMM</name>
<evidence type="ECO:0000313" key="8">
    <source>
        <dbReference type="EMBL" id="MDR5894736.1"/>
    </source>
</evidence>
<keyword evidence="5 7" id="KW-0472">Membrane</keyword>
<protein>
    <recommendedName>
        <fullName evidence="6">Transporter</fullName>
    </recommendedName>
</protein>
<dbReference type="PRINTS" id="PR00176">
    <property type="entry name" value="NANEUSMPORT"/>
</dbReference>
<feature type="transmembrane region" description="Helical" evidence="7">
    <location>
        <begin position="159"/>
        <end position="180"/>
    </location>
</feature>
<feature type="transmembrane region" description="Helical" evidence="7">
    <location>
        <begin position="268"/>
        <end position="294"/>
    </location>
</feature>
<feature type="transmembrane region" description="Helical" evidence="7">
    <location>
        <begin position="439"/>
        <end position="456"/>
    </location>
</feature>
<keyword evidence="6" id="KW-0769">Symport</keyword>
<dbReference type="NCBIfam" id="NF037979">
    <property type="entry name" value="Na_transp"/>
    <property type="match status" value="1"/>
</dbReference>
<accession>A0ABU1GRT7</accession>
<sequence length="457" mass="49369">MSQSEAGRATREPPIWKGRITFVMAAAGSAVGLGNIWKFPYIVGENGGGAFVLVYLACILLFGVPLLMAEIGLGRATRANAFSAFKQLSARSKASSQWKWVGGLGIVTSYLILSFYIVVAGWCLYYFVVTVSGDFTQSGQTLTQADTGARFDGVLASPVLLIVASTTFLLTVFLIVASGIKNGIEKSVNWMMPSLMVMLVLLAIYSAQNGMFMKAFDFLFSPDFSKLTLESVLIAVGHSFFTLSLASGSMVTYGAYMNDSASIGKTALAVAGIDTMVALTAGLAIFPLIFAHGLEPTSGPGLMFISLPLIFEQMPFGQIFGAAFFFLMFIAALTSGVSLMEPTVAWLEQQFSMKRLSAAFLTTVSLCAMSLLSAFSFNIWDAKWLFGMSFFDGLDFLTANVFMTIVALATALFCGYCLKPEQLQQMFGHQSRIIPVFTFSMRFVAPAFVGLMVYAAF</sequence>
<keyword evidence="3 6" id="KW-0812">Transmembrane</keyword>
<dbReference type="CDD" id="cd10336">
    <property type="entry name" value="SLC6sbd_Tyt1-Like"/>
    <property type="match status" value="1"/>
</dbReference>
<dbReference type="InterPro" id="IPR037272">
    <property type="entry name" value="SNS_sf"/>
</dbReference>
<evidence type="ECO:0000256" key="4">
    <source>
        <dbReference type="ARBA" id="ARBA00022989"/>
    </source>
</evidence>
<feature type="transmembrane region" description="Helical" evidence="7">
    <location>
        <begin position="358"/>
        <end position="377"/>
    </location>
</feature>
<dbReference type="InterPro" id="IPR047218">
    <property type="entry name" value="YocR/YhdH-like"/>
</dbReference>
<evidence type="ECO:0000313" key="9">
    <source>
        <dbReference type="Proteomes" id="UP001269375"/>
    </source>
</evidence>
<organism evidence="8 9">
    <name type="scientific">Larsenimonas suaedae</name>
    <dbReference type="NCBI Taxonomy" id="1851019"/>
    <lineage>
        <taxon>Bacteria</taxon>
        <taxon>Pseudomonadati</taxon>
        <taxon>Pseudomonadota</taxon>
        <taxon>Gammaproteobacteria</taxon>
        <taxon>Oceanospirillales</taxon>
        <taxon>Halomonadaceae</taxon>
        <taxon>Larsenimonas</taxon>
    </lineage>
</organism>
<comment type="similarity">
    <text evidence="6">Belongs to the sodium:neurotransmitter symporter (SNF) (TC 2.A.22) family.</text>
</comment>
<keyword evidence="9" id="KW-1185">Reference proteome</keyword>
<gene>
    <name evidence="8" type="ORF">QC825_01450</name>
</gene>
<dbReference type="PROSITE" id="PS00610">
    <property type="entry name" value="NA_NEUROTRAN_SYMP_1"/>
    <property type="match status" value="1"/>
</dbReference>
<keyword evidence="2 6" id="KW-0813">Transport</keyword>
<comment type="subcellular location">
    <subcellularLocation>
        <location evidence="1">Membrane</location>
        <topology evidence="1">Multi-pass membrane protein</topology>
    </subcellularLocation>
</comment>
<evidence type="ECO:0000256" key="5">
    <source>
        <dbReference type="ARBA" id="ARBA00023136"/>
    </source>
</evidence>
<feature type="transmembrane region" description="Helical" evidence="7">
    <location>
        <begin position="49"/>
        <end position="68"/>
    </location>
</feature>
<evidence type="ECO:0000256" key="6">
    <source>
        <dbReference type="RuleBase" id="RU003732"/>
    </source>
</evidence>
<feature type="transmembrane region" description="Helical" evidence="7">
    <location>
        <begin position="20"/>
        <end position="37"/>
    </location>
</feature>
<keyword evidence="4 7" id="KW-1133">Transmembrane helix</keyword>
<comment type="caution">
    <text evidence="8">The sequence shown here is derived from an EMBL/GenBank/DDBJ whole genome shotgun (WGS) entry which is preliminary data.</text>
</comment>